<keyword evidence="3" id="KW-1133">Transmembrane helix</keyword>
<dbReference type="Pfam" id="PF03067">
    <property type="entry name" value="LPMO_10"/>
    <property type="match status" value="1"/>
</dbReference>
<evidence type="ECO:0000256" key="4">
    <source>
        <dbReference type="SAM" id="SignalP"/>
    </source>
</evidence>
<gene>
    <name evidence="6" type="ORF">SAMN04489713_107178</name>
</gene>
<proteinExistence type="predicted"/>
<dbReference type="PANTHER" id="PTHR34823">
    <property type="entry name" value="GLCNAC-BINDING PROTEIN A"/>
    <property type="match status" value="1"/>
</dbReference>
<evidence type="ECO:0000313" key="7">
    <source>
        <dbReference type="Proteomes" id="UP000183413"/>
    </source>
</evidence>
<evidence type="ECO:0000256" key="3">
    <source>
        <dbReference type="SAM" id="Phobius"/>
    </source>
</evidence>
<evidence type="ECO:0000256" key="1">
    <source>
        <dbReference type="ARBA" id="ARBA00022729"/>
    </source>
</evidence>
<dbReference type="InterPro" id="IPR014756">
    <property type="entry name" value="Ig_E-set"/>
</dbReference>
<evidence type="ECO:0000256" key="2">
    <source>
        <dbReference type="SAM" id="MobiDB-lite"/>
    </source>
</evidence>
<dbReference type="InParanoid" id="A0A1I5I7G4"/>
<dbReference type="RefSeq" id="WP_244938603.1">
    <property type="nucleotide sequence ID" value="NZ_CP083237.1"/>
</dbReference>
<dbReference type="PANTHER" id="PTHR34823:SF1">
    <property type="entry name" value="CHITIN-BINDING TYPE-4 DOMAIN-CONTAINING PROTEIN"/>
    <property type="match status" value="1"/>
</dbReference>
<evidence type="ECO:0000259" key="5">
    <source>
        <dbReference type="Pfam" id="PF03067"/>
    </source>
</evidence>
<dbReference type="eggNOG" id="COG3397">
    <property type="taxonomic scope" value="Bacteria"/>
</dbReference>
<dbReference type="EMBL" id="FOVH01000007">
    <property type="protein sequence ID" value="SFO56598.1"/>
    <property type="molecule type" value="Genomic_DNA"/>
</dbReference>
<feature type="signal peptide" evidence="4">
    <location>
        <begin position="1"/>
        <end position="27"/>
    </location>
</feature>
<reference evidence="6 7" key="1">
    <citation type="submission" date="2016-10" db="EMBL/GenBank/DDBJ databases">
        <authorList>
            <person name="de Groot N.N."/>
        </authorList>
    </citation>
    <scope>NUCLEOTIDE SEQUENCE [LARGE SCALE GENOMIC DNA]</scope>
    <source>
        <strain evidence="6 7">DSM 43067</strain>
    </source>
</reference>
<dbReference type="InterPro" id="IPR051024">
    <property type="entry name" value="GlcNAc_Chitin_IntDeg"/>
</dbReference>
<feature type="chain" id="PRO_5010202317" evidence="4">
    <location>
        <begin position="28"/>
        <end position="294"/>
    </location>
</feature>
<accession>A0A1I5I7G4</accession>
<protein>
    <submittedName>
        <fullName evidence="6">Chitin-binding protein</fullName>
    </submittedName>
</protein>
<sequence>MGVRVPAFATVLGILLGTALPAAPAGAHGALENPASRATGCEPGRGAERSSAACRAAAKVSGAALAEWDELRVPNVNGRDRRMIPDGELCSAGIERFRGLDLPRADWPATRLTAAARHTFRYRVSIPHRGGLRLYITRDGYRPTRPLTWSALEAEPFLKVKDPPRRNGAYVFTGRLPRGKTGRHLIYTVWQTSDTPDTYYSCSDVTFGAARKRPAKQAPSPERSEASPAPGGQAPGGSPGPVDVTPSPVAGTSPASDRSWELLLAAGGIAGAVLIFTIGGAVMAVRRMRIRREL</sequence>
<dbReference type="Proteomes" id="UP000183413">
    <property type="component" value="Unassembled WGS sequence"/>
</dbReference>
<dbReference type="GeneID" id="99649279"/>
<dbReference type="AlphaFoldDB" id="A0A1I5I7G4"/>
<dbReference type="Gene3D" id="2.70.50.50">
    <property type="entry name" value="chitin-binding protein cbp21"/>
    <property type="match status" value="1"/>
</dbReference>
<dbReference type="CDD" id="cd21177">
    <property type="entry name" value="LPMO_AA10"/>
    <property type="match status" value="1"/>
</dbReference>
<keyword evidence="3" id="KW-0812">Transmembrane</keyword>
<dbReference type="InterPro" id="IPR004302">
    <property type="entry name" value="Cellulose/chitin-bd_N"/>
</dbReference>
<evidence type="ECO:0000313" key="6">
    <source>
        <dbReference type="EMBL" id="SFO56598.1"/>
    </source>
</evidence>
<feature type="compositionally biased region" description="Low complexity" evidence="2">
    <location>
        <begin position="218"/>
        <end position="232"/>
    </location>
</feature>
<keyword evidence="7" id="KW-1185">Reference proteome</keyword>
<feature type="transmembrane region" description="Helical" evidence="3">
    <location>
        <begin position="262"/>
        <end position="285"/>
    </location>
</feature>
<feature type="region of interest" description="Disordered" evidence="2">
    <location>
        <begin position="211"/>
        <end position="255"/>
    </location>
</feature>
<keyword evidence="1 4" id="KW-0732">Signal</keyword>
<dbReference type="SUPFAM" id="SSF81296">
    <property type="entry name" value="E set domains"/>
    <property type="match status" value="1"/>
</dbReference>
<organism evidence="6 7">
    <name type="scientific">Actinomadura madurae</name>
    <dbReference type="NCBI Taxonomy" id="1993"/>
    <lineage>
        <taxon>Bacteria</taxon>
        <taxon>Bacillati</taxon>
        <taxon>Actinomycetota</taxon>
        <taxon>Actinomycetes</taxon>
        <taxon>Streptosporangiales</taxon>
        <taxon>Thermomonosporaceae</taxon>
        <taxon>Actinomadura</taxon>
    </lineage>
</organism>
<keyword evidence="3" id="KW-0472">Membrane</keyword>
<dbReference type="STRING" id="1993.SAMN04489713_107178"/>
<name>A0A1I5I7G4_9ACTN</name>
<feature type="domain" description="Chitin-binding type-4" evidence="5">
    <location>
        <begin position="28"/>
        <end position="205"/>
    </location>
</feature>